<gene>
    <name evidence="1" type="ORF">OS493_002773</name>
</gene>
<dbReference type="AlphaFoldDB" id="A0A9W9YG50"/>
<dbReference type="Proteomes" id="UP001163046">
    <property type="component" value="Unassembled WGS sequence"/>
</dbReference>
<dbReference type="EMBL" id="MU827778">
    <property type="protein sequence ID" value="KAJ7340050.1"/>
    <property type="molecule type" value="Genomic_DNA"/>
</dbReference>
<protein>
    <submittedName>
        <fullName evidence="1">Uncharacterized protein</fullName>
    </submittedName>
</protein>
<keyword evidence="2" id="KW-1185">Reference proteome</keyword>
<organism evidence="1 2">
    <name type="scientific">Desmophyllum pertusum</name>
    <dbReference type="NCBI Taxonomy" id="174260"/>
    <lineage>
        <taxon>Eukaryota</taxon>
        <taxon>Metazoa</taxon>
        <taxon>Cnidaria</taxon>
        <taxon>Anthozoa</taxon>
        <taxon>Hexacorallia</taxon>
        <taxon>Scleractinia</taxon>
        <taxon>Caryophylliina</taxon>
        <taxon>Caryophylliidae</taxon>
        <taxon>Desmophyllum</taxon>
    </lineage>
</organism>
<reference evidence="1" key="1">
    <citation type="submission" date="2023-01" db="EMBL/GenBank/DDBJ databases">
        <title>Genome assembly of the deep-sea coral Lophelia pertusa.</title>
        <authorList>
            <person name="Herrera S."/>
            <person name="Cordes E."/>
        </authorList>
    </citation>
    <scope>NUCLEOTIDE SEQUENCE</scope>
    <source>
        <strain evidence="1">USNM1676648</strain>
        <tissue evidence="1">Polyp</tissue>
    </source>
</reference>
<sequence length="99" mass="11489">MYQHSVAFHERSMRKEGFGSKADVIASRAFRYSSWISLWCCYFVAERIEGLNNCDLGENLSTQREKSWKNTFVLHGGCHEFKLALCLQSTFLAFHPFTD</sequence>
<name>A0A9W9YG50_9CNID</name>
<evidence type="ECO:0000313" key="2">
    <source>
        <dbReference type="Proteomes" id="UP001163046"/>
    </source>
</evidence>
<proteinExistence type="predicted"/>
<accession>A0A9W9YG50</accession>
<comment type="caution">
    <text evidence="1">The sequence shown here is derived from an EMBL/GenBank/DDBJ whole genome shotgun (WGS) entry which is preliminary data.</text>
</comment>
<evidence type="ECO:0000313" key="1">
    <source>
        <dbReference type="EMBL" id="KAJ7340050.1"/>
    </source>
</evidence>